<evidence type="ECO:0000313" key="1">
    <source>
        <dbReference type="EMBL" id="UUT36292.1"/>
    </source>
</evidence>
<dbReference type="RefSeq" id="WP_259612941.1">
    <property type="nucleotide sequence ID" value="NZ_CP091139.2"/>
</dbReference>
<keyword evidence="2" id="KW-1185">Reference proteome</keyword>
<gene>
    <name evidence="1" type="ORF">L2X98_25330</name>
</gene>
<sequence>MAMTAIRSAAALVAGGILALTGCTAIISVGSAGSCVAPEATTAPTSASPGETITLRGKYFMPCNDTNMASDPPFGDLDIQWVQGDAVSALGTVHPEGTIGELAVDVTVPADATGGSAVVRIMMPTLYGTVDVPVTVAE</sequence>
<proteinExistence type="predicted"/>
<dbReference type="PROSITE" id="PS51257">
    <property type="entry name" value="PROKAR_LIPOPROTEIN"/>
    <property type="match status" value="1"/>
</dbReference>
<reference evidence="1" key="1">
    <citation type="submission" date="2022-01" db="EMBL/GenBank/DDBJ databases">
        <title>Microbacterium eymi and Microbacterium rhizovicinus sp. nov., isolated from the rhizospheric soil of Elymus tsukushiensis, a plant native to the Dokdo Islands, Republic of Korea.</title>
        <authorList>
            <person name="Hwang Y.J."/>
        </authorList>
    </citation>
    <scope>NUCLEOTIDE SEQUENCE</scope>
    <source>
        <strain evidence="1">KUDC0405</strain>
    </source>
</reference>
<organism evidence="1 2">
    <name type="scientific">Microbacterium elymi</name>
    <dbReference type="NCBI Taxonomy" id="2909587"/>
    <lineage>
        <taxon>Bacteria</taxon>
        <taxon>Bacillati</taxon>
        <taxon>Actinomycetota</taxon>
        <taxon>Actinomycetes</taxon>
        <taxon>Micrococcales</taxon>
        <taxon>Microbacteriaceae</taxon>
        <taxon>Microbacterium</taxon>
    </lineage>
</organism>
<name>A0ABY5NM91_9MICO</name>
<accession>A0ABY5NM91</accession>
<dbReference type="Proteomes" id="UP001054811">
    <property type="component" value="Chromosome"/>
</dbReference>
<protein>
    <submittedName>
        <fullName evidence="1">Uncharacterized protein</fullName>
    </submittedName>
</protein>
<evidence type="ECO:0000313" key="2">
    <source>
        <dbReference type="Proteomes" id="UP001054811"/>
    </source>
</evidence>
<dbReference type="EMBL" id="CP091139">
    <property type="protein sequence ID" value="UUT36292.1"/>
    <property type="molecule type" value="Genomic_DNA"/>
</dbReference>